<dbReference type="InParanoid" id="Q0U8C6"/>
<dbReference type="EMBL" id="CH445345">
    <property type="protein sequence ID" value="EAT80400.1"/>
    <property type="molecule type" value="Genomic_DNA"/>
</dbReference>
<organism evidence="1 2">
    <name type="scientific">Phaeosphaeria nodorum (strain SN15 / ATCC MYA-4574 / FGSC 10173)</name>
    <name type="common">Glume blotch fungus</name>
    <name type="synonym">Parastagonospora nodorum</name>
    <dbReference type="NCBI Taxonomy" id="321614"/>
    <lineage>
        <taxon>Eukaryota</taxon>
        <taxon>Fungi</taxon>
        <taxon>Dikarya</taxon>
        <taxon>Ascomycota</taxon>
        <taxon>Pezizomycotina</taxon>
        <taxon>Dothideomycetes</taxon>
        <taxon>Pleosporomycetidae</taxon>
        <taxon>Pleosporales</taxon>
        <taxon>Pleosporineae</taxon>
        <taxon>Phaeosphaeriaceae</taxon>
        <taxon>Parastagonospora</taxon>
    </lineage>
</organism>
<dbReference type="GeneID" id="5979129"/>
<reference evidence="2" key="1">
    <citation type="journal article" date="2007" name="Plant Cell">
        <title>Dothideomycete-plant interactions illuminated by genome sequencing and EST analysis of the wheat pathogen Stagonospora nodorum.</title>
        <authorList>
            <person name="Hane J.K."/>
            <person name="Lowe R.G."/>
            <person name="Solomon P.S."/>
            <person name="Tan K.C."/>
            <person name="Schoch C.L."/>
            <person name="Spatafora J.W."/>
            <person name="Crous P.W."/>
            <person name="Kodira C."/>
            <person name="Birren B.W."/>
            <person name="Galagan J.E."/>
            <person name="Torriani S.F."/>
            <person name="McDonald B.A."/>
            <person name="Oliver R.P."/>
        </authorList>
    </citation>
    <scope>NUCLEOTIDE SEQUENCE [LARGE SCALE GENOMIC DNA]</scope>
    <source>
        <strain evidence="2">SN15 / ATCC MYA-4574 / FGSC 10173</strain>
    </source>
</reference>
<dbReference type="KEGG" id="pno:SNOG_11988"/>
<evidence type="ECO:0000313" key="1">
    <source>
        <dbReference type="EMBL" id="EAT80400.1"/>
    </source>
</evidence>
<sequence length="34" mass="3552">MTIFGCRIVCRGSTSSYGVTKAMRAGREGGDANV</sequence>
<protein>
    <submittedName>
        <fullName evidence="1">Uncharacterized protein</fullName>
    </submittedName>
</protein>
<dbReference type="AlphaFoldDB" id="Q0U8C6"/>
<accession>Q0U8C6</accession>
<dbReference type="RefSeq" id="XP_001802219.1">
    <property type="nucleotide sequence ID" value="XM_001802167.1"/>
</dbReference>
<dbReference type="Proteomes" id="UP000001055">
    <property type="component" value="Unassembled WGS sequence"/>
</dbReference>
<proteinExistence type="predicted"/>
<evidence type="ECO:0000313" key="2">
    <source>
        <dbReference type="Proteomes" id="UP000001055"/>
    </source>
</evidence>
<gene>
    <name evidence="1" type="ORF">SNOG_11988</name>
</gene>
<name>Q0U8C6_PHANO</name>